<evidence type="ECO:0000313" key="3">
    <source>
        <dbReference type="Proteomes" id="UP001283361"/>
    </source>
</evidence>
<accession>A0AAE0ZM49</accession>
<dbReference type="EMBL" id="JAWDGP010003691">
    <property type="protein sequence ID" value="KAK3771697.1"/>
    <property type="molecule type" value="Genomic_DNA"/>
</dbReference>
<comment type="caution">
    <text evidence="2">The sequence shown here is derived from an EMBL/GenBank/DDBJ whole genome shotgun (WGS) entry which is preliminary data.</text>
</comment>
<sequence length="72" mass="7240">MIARTLSRSRCYGRSAGGGGGVALCGVALCGVALCGVALCGSHWNNVSAGYKLEVVVDWLAGQSVLLGELGE</sequence>
<dbReference type="AlphaFoldDB" id="A0AAE0ZM49"/>
<keyword evidence="1" id="KW-0812">Transmembrane</keyword>
<name>A0AAE0ZM49_9GAST</name>
<organism evidence="2 3">
    <name type="scientific">Elysia crispata</name>
    <name type="common">lettuce slug</name>
    <dbReference type="NCBI Taxonomy" id="231223"/>
    <lineage>
        <taxon>Eukaryota</taxon>
        <taxon>Metazoa</taxon>
        <taxon>Spiralia</taxon>
        <taxon>Lophotrochozoa</taxon>
        <taxon>Mollusca</taxon>
        <taxon>Gastropoda</taxon>
        <taxon>Heterobranchia</taxon>
        <taxon>Euthyneura</taxon>
        <taxon>Panpulmonata</taxon>
        <taxon>Sacoglossa</taxon>
        <taxon>Placobranchoidea</taxon>
        <taxon>Plakobranchidae</taxon>
        <taxon>Elysia</taxon>
    </lineage>
</organism>
<dbReference type="Proteomes" id="UP001283361">
    <property type="component" value="Unassembled WGS sequence"/>
</dbReference>
<evidence type="ECO:0000313" key="2">
    <source>
        <dbReference type="EMBL" id="KAK3771697.1"/>
    </source>
</evidence>
<gene>
    <name evidence="2" type="ORF">RRG08_035753</name>
</gene>
<reference evidence="2" key="1">
    <citation type="journal article" date="2023" name="G3 (Bethesda)">
        <title>A reference genome for the long-term kleptoplast-retaining sea slug Elysia crispata morphotype clarki.</title>
        <authorList>
            <person name="Eastman K.E."/>
            <person name="Pendleton A.L."/>
            <person name="Shaikh M.A."/>
            <person name="Suttiyut T."/>
            <person name="Ogas R."/>
            <person name="Tomko P."/>
            <person name="Gavelis G."/>
            <person name="Widhalm J.R."/>
            <person name="Wisecaver J.H."/>
        </authorList>
    </citation>
    <scope>NUCLEOTIDE SEQUENCE</scope>
    <source>
        <strain evidence="2">ECLA1</strain>
    </source>
</reference>
<evidence type="ECO:0000256" key="1">
    <source>
        <dbReference type="SAM" id="Phobius"/>
    </source>
</evidence>
<proteinExistence type="predicted"/>
<keyword evidence="1" id="KW-0472">Membrane</keyword>
<keyword evidence="3" id="KW-1185">Reference proteome</keyword>
<keyword evidence="1" id="KW-1133">Transmembrane helix</keyword>
<feature type="transmembrane region" description="Helical" evidence="1">
    <location>
        <begin position="21"/>
        <end position="44"/>
    </location>
</feature>
<protein>
    <submittedName>
        <fullName evidence="2">Uncharacterized protein</fullName>
    </submittedName>
</protein>